<evidence type="ECO:0000256" key="1">
    <source>
        <dbReference type="SAM" id="MobiDB-lite"/>
    </source>
</evidence>
<keyword evidence="2" id="KW-0472">Membrane</keyword>
<protein>
    <recommendedName>
        <fullName evidence="5">Toxin-antitoxin system, toxin component</fullName>
    </recommendedName>
</protein>
<feature type="region of interest" description="Disordered" evidence="1">
    <location>
        <begin position="1"/>
        <end position="71"/>
    </location>
</feature>
<keyword evidence="4" id="KW-1185">Reference proteome</keyword>
<evidence type="ECO:0000313" key="3">
    <source>
        <dbReference type="EMBL" id="GAA2228626.1"/>
    </source>
</evidence>
<organism evidence="3 4">
    <name type="scientific">Kitasatospora cystarginea</name>
    <dbReference type="NCBI Taxonomy" id="58350"/>
    <lineage>
        <taxon>Bacteria</taxon>
        <taxon>Bacillati</taxon>
        <taxon>Actinomycetota</taxon>
        <taxon>Actinomycetes</taxon>
        <taxon>Kitasatosporales</taxon>
        <taxon>Streptomycetaceae</taxon>
        <taxon>Kitasatospora</taxon>
    </lineage>
</organism>
<dbReference type="Proteomes" id="UP001500305">
    <property type="component" value="Unassembled WGS sequence"/>
</dbReference>
<evidence type="ECO:0000256" key="2">
    <source>
        <dbReference type="SAM" id="Phobius"/>
    </source>
</evidence>
<sequence length="321" mass="33221">MSSPYPPSNPYNSAPPQPAPGYAPPPPPPGGYGYPAAPPPAGGYGYPAAPPQPGPYGAPPQQPAPYGAPGFAPPPPGGLTCRFCGGFPAVDVTVRGHQGIIVIMRFLRQPGPYCHTCGIAMVRDMSARSLVQGWWSYCSGIINIITLLRNLGAYNKIKALPPAAPGPLGPQLNPGVPLTKRPAMLMLLFPILSFALVFALLLVGALADKHTTDYHYGGSGSSTSSGADPQTGDCLHNDGTSFTPKMKVVGCSDPTAEYKVEARVNGTTDDHTACEAYPDAENTFVHMETGKNYVLCLKSTKPADDGGASSAPSAAAPFGSS</sequence>
<evidence type="ECO:0008006" key="5">
    <source>
        <dbReference type="Google" id="ProtNLM"/>
    </source>
</evidence>
<dbReference type="EMBL" id="BAAATR010000002">
    <property type="protein sequence ID" value="GAA2228626.1"/>
    <property type="molecule type" value="Genomic_DNA"/>
</dbReference>
<feature type="compositionally biased region" description="Pro residues" evidence="1">
    <location>
        <begin position="48"/>
        <end position="63"/>
    </location>
</feature>
<reference evidence="4" key="1">
    <citation type="journal article" date="2019" name="Int. J. Syst. Evol. Microbiol.">
        <title>The Global Catalogue of Microorganisms (GCM) 10K type strain sequencing project: providing services to taxonomists for standard genome sequencing and annotation.</title>
        <authorList>
            <consortium name="The Broad Institute Genomics Platform"/>
            <consortium name="The Broad Institute Genome Sequencing Center for Infectious Disease"/>
            <person name="Wu L."/>
            <person name="Ma J."/>
        </authorList>
    </citation>
    <scope>NUCLEOTIDE SEQUENCE [LARGE SCALE GENOMIC DNA]</scope>
    <source>
        <strain evidence="4">JCM 7356</strain>
    </source>
</reference>
<comment type="caution">
    <text evidence="3">The sequence shown here is derived from an EMBL/GenBank/DDBJ whole genome shotgun (WGS) entry which is preliminary data.</text>
</comment>
<feature type="transmembrane region" description="Helical" evidence="2">
    <location>
        <begin position="183"/>
        <end position="207"/>
    </location>
</feature>
<feature type="compositionally biased region" description="Pro residues" evidence="1">
    <location>
        <begin position="1"/>
        <end position="41"/>
    </location>
</feature>
<dbReference type="RefSeq" id="WP_344634545.1">
    <property type="nucleotide sequence ID" value="NZ_BAAATR010000002.1"/>
</dbReference>
<feature type="region of interest" description="Disordered" evidence="1">
    <location>
        <begin position="218"/>
        <end position="237"/>
    </location>
</feature>
<evidence type="ECO:0000313" key="4">
    <source>
        <dbReference type="Proteomes" id="UP001500305"/>
    </source>
</evidence>
<keyword evidence="2" id="KW-1133">Transmembrane helix</keyword>
<proteinExistence type="predicted"/>
<gene>
    <name evidence="3" type="ORF">GCM10010430_05440</name>
</gene>
<feature type="region of interest" description="Disordered" evidence="1">
    <location>
        <begin position="302"/>
        <end position="321"/>
    </location>
</feature>
<keyword evidence="2" id="KW-0812">Transmembrane</keyword>
<feature type="compositionally biased region" description="Low complexity" evidence="1">
    <location>
        <begin position="305"/>
        <end position="321"/>
    </location>
</feature>
<name>A0ABP5Q8T3_9ACTN</name>
<accession>A0ABP5Q8T3</accession>